<dbReference type="Gene3D" id="3.50.30.60">
    <property type="entry name" value="LD-carboxypeptidase A C-terminal domain-like"/>
    <property type="match status" value="1"/>
</dbReference>
<gene>
    <name evidence="9" type="ORF">GCM10009663_28150</name>
</gene>
<evidence type="ECO:0000256" key="6">
    <source>
        <dbReference type="SAM" id="MobiDB-lite"/>
    </source>
</evidence>
<evidence type="ECO:0000313" key="10">
    <source>
        <dbReference type="Proteomes" id="UP001499987"/>
    </source>
</evidence>
<dbReference type="InterPro" id="IPR040921">
    <property type="entry name" value="Peptidase_S66C"/>
</dbReference>
<evidence type="ECO:0000313" key="9">
    <source>
        <dbReference type="EMBL" id="GAA1083322.1"/>
    </source>
</evidence>
<evidence type="ECO:0000256" key="3">
    <source>
        <dbReference type="ARBA" id="ARBA00022670"/>
    </source>
</evidence>
<protein>
    <submittedName>
        <fullName evidence="9">LD-carboxypeptidase</fullName>
    </submittedName>
</protein>
<dbReference type="EMBL" id="BAAALD010000022">
    <property type="protein sequence ID" value="GAA1083322.1"/>
    <property type="molecule type" value="Genomic_DNA"/>
</dbReference>
<reference evidence="9 10" key="1">
    <citation type="journal article" date="2019" name="Int. J. Syst. Evol. Microbiol.">
        <title>The Global Catalogue of Microorganisms (GCM) 10K type strain sequencing project: providing services to taxonomists for standard genome sequencing and annotation.</title>
        <authorList>
            <consortium name="The Broad Institute Genomics Platform"/>
            <consortium name="The Broad Institute Genome Sequencing Center for Infectious Disease"/>
            <person name="Wu L."/>
            <person name="Ma J."/>
        </authorList>
    </citation>
    <scope>NUCLEOTIDE SEQUENCE [LARGE SCALE GENOMIC DNA]</scope>
    <source>
        <strain evidence="9 10">JCM 13002</strain>
    </source>
</reference>
<dbReference type="CDD" id="cd07025">
    <property type="entry name" value="Peptidase_S66"/>
    <property type="match status" value="1"/>
</dbReference>
<keyword evidence="5" id="KW-0720">Serine protease</keyword>
<dbReference type="PANTHER" id="PTHR30237">
    <property type="entry name" value="MURAMOYLTETRAPEPTIDE CARBOXYPEPTIDASE"/>
    <property type="match status" value="1"/>
</dbReference>
<evidence type="ECO:0000256" key="1">
    <source>
        <dbReference type="ARBA" id="ARBA00010233"/>
    </source>
</evidence>
<comment type="caution">
    <text evidence="9">The sequence shown here is derived from an EMBL/GenBank/DDBJ whole genome shotgun (WGS) entry which is preliminary data.</text>
</comment>
<dbReference type="InterPro" id="IPR040449">
    <property type="entry name" value="Peptidase_S66_N"/>
</dbReference>
<keyword evidence="10" id="KW-1185">Reference proteome</keyword>
<dbReference type="InterPro" id="IPR027478">
    <property type="entry name" value="LdcA_N"/>
</dbReference>
<organism evidence="9 10">
    <name type="scientific">Kitasatospora arboriphila</name>
    <dbReference type="NCBI Taxonomy" id="258052"/>
    <lineage>
        <taxon>Bacteria</taxon>
        <taxon>Bacillati</taxon>
        <taxon>Actinomycetota</taxon>
        <taxon>Actinomycetes</taxon>
        <taxon>Kitasatosporales</taxon>
        <taxon>Streptomycetaceae</taxon>
        <taxon>Kitasatospora</taxon>
    </lineage>
</organism>
<name>A0ABN1TIZ7_9ACTN</name>
<sequence length="324" mass="33144">MPTHDRPRTVPQALRPGDRVAVAAPAGPPDPALLERGTALLASWGLEVTVLPHVRDSHLGHLAGRDEDRAADLTEACADPAVRAVLCARGGYGTQRMVDLVDWKAIDAAAEPALLIGSSDITALHEAFAVRLGTSTLHAPMPATGALVDNPASADHLRTVLFHPERVTELPLAGGVLVPGTARGRLAGGNASLLAASVGTPTAQPPDGCLLLLEETGEEPYRLDRILTQLVRAGVLGRAAGIVLGDFTDCGPEEEVRAVLADRLGGLGIPVAAGLPAGHGPLQLTVPLGTAAELGDGVLTLLEPPLAPRPAPGRPAAEETACAS</sequence>
<dbReference type="PANTHER" id="PTHR30237:SF2">
    <property type="entry name" value="MUREIN TETRAPEPTIDE CARBOXYPEPTIDASE"/>
    <property type="match status" value="1"/>
</dbReference>
<dbReference type="InterPro" id="IPR029062">
    <property type="entry name" value="Class_I_gatase-like"/>
</dbReference>
<evidence type="ECO:0000256" key="2">
    <source>
        <dbReference type="ARBA" id="ARBA00022645"/>
    </source>
</evidence>
<dbReference type="Gene3D" id="3.40.50.10740">
    <property type="entry name" value="Class I glutamine amidotransferase-like"/>
    <property type="match status" value="1"/>
</dbReference>
<dbReference type="Proteomes" id="UP001499987">
    <property type="component" value="Unassembled WGS sequence"/>
</dbReference>
<evidence type="ECO:0000256" key="4">
    <source>
        <dbReference type="ARBA" id="ARBA00022801"/>
    </source>
</evidence>
<dbReference type="RefSeq" id="WP_344623920.1">
    <property type="nucleotide sequence ID" value="NZ_BAAALD010000022.1"/>
</dbReference>
<dbReference type="InterPro" id="IPR027461">
    <property type="entry name" value="Carboxypeptidase_A_C_sf"/>
</dbReference>
<comment type="similarity">
    <text evidence="1">Belongs to the peptidase S66 family.</text>
</comment>
<feature type="compositionally biased region" description="Low complexity" evidence="6">
    <location>
        <begin position="314"/>
        <end position="324"/>
    </location>
</feature>
<evidence type="ECO:0000259" key="7">
    <source>
        <dbReference type="Pfam" id="PF02016"/>
    </source>
</evidence>
<evidence type="ECO:0000256" key="5">
    <source>
        <dbReference type="ARBA" id="ARBA00022825"/>
    </source>
</evidence>
<keyword evidence="4" id="KW-0378">Hydrolase</keyword>
<dbReference type="SUPFAM" id="SSF141986">
    <property type="entry name" value="LD-carboxypeptidase A C-terminal domain-like"/>
    <property type="match status" value="1"/>
</dbReference>
<dbReference type="Pfam" id="PF17676">
    <property type="entry name" value="Peptidase_S66C"/>
    <property type="match status" value="1"/>
</dbReference>
<feature type="domain" description="LD-carboxypeptidase N-terminal" evidence="7">
    <location>
        <begin position="20"/>
        <end position="139"/>
    </location>
</feature>
<proteinExistence type="inferred from homology"/>
<dbReference type="InterPro" id="IPR003507">
    <property type="entry name" value="S66_fam"/>
</dbReference>
<keyword evidence="3" id="KW-0645">Protease</keyword>
<accession>A0ABN1TIZ7</accession>
<dbReference type="Pfam" id="PF02016">
    <property type="entry name" value="Peptidase_S66"/>
    <property type="match status" value="1"/>
</dbReference>
<keyword evidence="2" id="KW-0121">Carboxypeptidase</keyword>
<feature type="domain" description="LD-carboxypeptidase C-terminal" evidence="8">
    <location>
        <begin position="183"/>
        <end position="294"/>
    </location>
</feature>
<dbReference type="PIRSF" id="PIRSF028757">
    <property type="entry name" value="LD-carboxypeptidase"/>
    <property type="match status" value="1"/>
</dbReference>
<feature type="region of interest" description="Disordered" evidence="6">
    <location>
        <begin position="305"/>
        <end position="324"/>
    </location>
</feature>
<dbReference type="SUPFAM" id="SSF52317">
    <property type="entry name" value="Class I glutamine amidotransferase-like"/>
    <property type="match status" value="1"/>
</dbReference>
<evidence type="ECO:0000259" key="8">
    <source>
        <dbReference type="Pfam" id="PF17676"/>
    </source>
</evidence>